<dbReference type="PANTHER" id="PTHR46725">
    <property type="entry name" value="COILED-COIL DOMAIN-CONTAINING PROTEIN 57"/>
    <property type="match status" value="1"/>
</dbReference>
<dbReference type="GO" id="GO:0005876">
    <property type="term" value="C:spindle microtubule"/>
    <property type="evidence" value="ECO:0007669"/>
    <property type="project" value="TreeGrafter"/>
</dbReference>
<accession>A0A7S2P7D2</accession>
<dbReference type="GO" id="GO:0007020">
    <property type="term" value="P:microtubule nucleation"/>
    <property type="evidence" value="ECO:0007669"/>
    <property type="project" value="TreeGrafter"/>
</dbReference>
<evidence type="ECO:0000256" key="1">
    <source>
        <dbReference type="SAM" id="Coils"/>
    </source>
</evidence>
<dbReference type="InterPro" id="IPR042481">
    <property type="entry name" value="CCDC57"/>
</dbReference>
<feature type="compositionally biased region" description="Polar residues" evidence="2">
    <location>
        <begin position="733"/>
        <end position="752"/>
    </location>
</feature>
<feature type="coiled-coil region" evidence="1">
    <location>
        <begin position="357"/>
        <end position="384"/>
    </location>
</feature>
<dbReference type="GO" id="GO:0034451">
    <property type="term" value="C:centriolar satellite"/>
    <property type="evidence" value="ECO:0007669"/>
    <property type="project" value="TreeGrafter"/>
</dbReference>
<dbReference type="GO" id="GO:0045931">
    <property type="term" value="P:positive regulation of mitotic cell cycle"/>
    <property type="evidence" value="ECO:0007669"/>
    <property type="project" value="TreeGrafter"/>
</dbReference>
<feature type="region of interest" description="Disordered" evidence="2">
    <location>
        <begin position="556"/>
        <end position="601"/>
    </location>
</feature>
<name>A0A7S2P7D2_9STRA</name>
<evidence type="ECO:0000256" key="2">
    <source>
        <dbReference type="SAM" id="MobiDB-lite"/>
    </source>
</evidence>
<dbReference type="GO" id="GO:0060271">
    <property type="term" value="P:cilium assembly"/>
    <property type="evidence" value="ECO:0007669"/>
    <property type="project" value="TreeGrafter"/>
</dbReference>
<feature type="coiled-coil region" evidence="1">
    <location>
        <begin position="144"/>
        <end position="171"/>
    </location>
</feature>
<dbReference type="AlphaFoldDB" id="A0A7S2P7D2"/>
<dbReference type="EMBL" id="HBGY01016425">
    <property type="protein sequence ID" value="CAD9582253.1"/>
    <property type="molecule type" value="Transcribed_RNA"/>
</dbReference>
<sequence length="783" mass="90802">MSHGPPTQVEGCRLSESFIVEKEREVLALRANHTHLMESQMRNKDAEILEYRRKLEVLTSDFAHNLRILGERDSLIQRLQKQVKATEQENIEMKRKLEEVLNALASLKAASDQRESDLFKKVTEMKDTIDAMAANAREDRCRLVDEFERERARMRNKMRDVDELLEEQRQELTAMFDRKLSSQDIEFHRQKESLKLSLCDMEAKYNDAVQHLEKAKRKELDNEIYREKLKADADEAKGRLRQVESKFEDAIRLKDSQVLEIESEKSKLQSENSTNVRKISELLQSLHDVEKAFIAYCHRQTQQFEADRRKLNQEKCILQASFEDVKNEIIGSKVEILELQGRIDEMEKSEHANSIKLKSIEHAKTEAKEEVLAVEGEANELKQEREYLKRCIKAKDHEVQLLAKDLDRVKQYTSRLEIEQVRNEKIVNEQKDALMKERTELERRLVEQEQNFGVQMNALNSRIEKMAVRHAVRHAADNGAVGINEQIKYNVFESTEAEPDSIFALLSDHNSPFRDGASKTKNHEMMKSPIKVNDSEDLLRENQQLQFLVSMMRKEMEDLGQRTTGSVDHHPLEASYGNNSPHHGPKHERRQQGSSSEQLALKQQISDLSGAVKSLRRQNKSLKRKAAELEKMNHTSDYSEGLSYLGVRESDQLLSLKEKIGDMTNELEGVISDRNRLQDLSNKLQVELNKSKRDHFRSHNSIETNFPKDQSGNMKFTTVGDVVIRGKPHLRPHTSQGRTTQSQRSALLNIQNKQRRRVQARATERRAKVRNWSILDTDDSSET</sequence>
<dbReference type="PANTHER" id="PTHR46725:SF1">
    <property type="entry name" value="COILED-COIL DOMAIN-CONTAINING PROTEIN 57"/>
    <property type="match status" value="1"/>
</dbReference>
<feature type="coiled-coil region" evidence="1">
    <location>
        <begin position="424"/>
        <end position="451"/>
    </location>
</feature>
<dbReference type="GO" id="GO:0005814">
    <property type="term" value="C:centriole"/>
    <property type="evidence" value="ECO:0007669"/>
    <property type="project" value="TreeGrafter"/>
</dbReference>
<protein>
    <submittedName>
        <fullName evidence="3">Uncharacterized protein</fullName>
    </submittedName>
</protein>
<feature type="coiled-coil region" evidence="1">
    <location>
        <begin position="226"/>
        <end position="253"/>
    </location>
</feature>
<feature type="coiled-coil region" evidence="1">
    <location>
        <begin position="605"/>
        <end position="635"/>
    </location>
</feature>
<gene>
    <name evidence="3" type="ORF">LDAN0321_LOCUS10616</name>
</gene>
<evidence type="ECO:0000313" key="3">
    <source>
        <dbReference type="EMBL" id="CAD9582253.1"/>
    </source>
</evidence>
<feature type="compositionally biased region" description="Polar residues" evidence="2">
    <location>
        <begin position="592"/>
        <end position="601"/>
    </location>
</feature>
<keyword evidence="1" id="KW-0175">Coiled coil</keyword>
<organism evidence="3">
    <name type="scientific">Leptocylindrus danicus</name>
    <dbReference type="NCBI Taxonomy" id="163516"/>
    <lineage>
        <taxon>Eukaryota</taxon>
        <taxon>Sar</taxon>
        <taxon>Stramenopiles</taxon>
        <taxon>Ochrophyta</taxon>
        <taxon>Bacillariophyta</taxon>
        <taxon>Coscinodiscophyceae</taxon>
        <taxon>Chaetocerotophycidae</taxon>
        <taxon>Leptocylindrales</taxon>
        <taxon>Leptocylindraceae</taxon>
        <taxon>Leptocylindrus</taxon>
    </lineage>
</organism>
<feature type="region of interest" description="Disordered" evidence="2">
    <location>
        <begin position="727"/>
        <end position="765"/>
    </location>
</feature>
<proteinExistence type="predicted"/>
<reference evidence="3" key="1">
    <citation type="submission" date="2021-01" db="EMBL/GenBank/DDBJ databases">
        <authorList>
            <person name="Corre E."/>
            <person name="Pelletier E."/>
            <person name="Niang G."/>
            <person name="Scheremetjew M."/>
            <person name="Finn R."/>
            <person name="Kale V."/>
            <person name="Holt S."/>
            <person name="Cochrane G."/>
            <person name="Meng A."/>
            <person name="Brown T."/>
            <person name="Cohen L."/>
        </authorList>
    </citation>
    <scope>NUCLEOTIDE SEQUENCE</scope>
    <source>
        <strain evidence="3">B650</strain>
    </source>
</reference>
<feature type="coiled-coil region" evidence="1">
    <location>
        <begin position="41"/>
        <end position="110"/>
    </location>
</feature>
<dbReference type="GO" id="GO:0007099">
    <property type="term" value="P:centriole replication"/>
    <property type="evidence" value="ECO:0007669"/>
    <property type="project" value="TreeGrafter"/>
</dbReference>